<feature type="transmembrane region" description="Helical" evidence="1">
    <location>
        <begin position="66"/>
        <end position="85"/>
    </location>
</feature>
<dbReference type="KEGG" id="sfic:EIZ62_08820"/>
<protein>
    <recommendedName>
        <fullName evidence="4">Vegetative cell wall protein gp1</fullName>
    </recommendedName>
</protein>
<dbReference type="OrthoDB" id="529448at2"/>
<proteinExistence type="predicted"/>
<evidence type="ECO:0008006" key="4">
    <source>
        <dbReference type="Google" id="ProtNLM"/>
    </source>
</evidence>
<dbReference type="Proteomes" id="UP000422572">
    <property type="component" value="Chromosome"/>
</dbReference>
<reference evidence="2 3" key="1">
    <citation type="submission" date="2018-12" db="EMBL/GenBank/DDBJ databases">
        <title>Complete genome sequence of Streptomyces ficellus NRRL8067, the producer of ficellomycin, feldamycin and nojirimycin.</title>
        <authorList>
            <person name="Zhang H."/>
            <person name="Yue R."/>
            <person name="Liu Y."/>
            <person name="Li M."/>
            <person name="Mu H."/>
            <person name="Zhang J."/>
        </authorList>
    </citation>
    <scope>NUCLEOTIDE SEQUENCE [LARGE SCALE GENOMIC DNA]</scope>
    <source>
        <strain evidence="2 3">NRRL 8067</strain>
    </source>
</reference>
<feature type="transmembrane region" description="Helical" evidence="1">
    <location>
        <begin position="221"/>
        <end position="239"/>
    </location>
</feature>
<keyword evidence="1" id="KW-0812">Transmembrane</keyword>
<organism evidence="2 3">
    <name type="scientific">Streptomyces ficellus</name>
    <dbReference type="NCBI Taxonomy" id="1977088"/>
    <lineage>
        <taxon>Bacteria</taxon>
        <taxon>Bacillati</taxon>
        <taxon>Actinomycetota</taxon>
        <taxon>Actinomycetes</taxon>
        <taxon>Kitasatosporales</taxon>
        <taxon>Streptomycetaceae</taxon>
        <taxon>Streptomyces</taxon>
    </lineage>
</organism>
<evidence type="ECO:0000313" key="3">
    <source>
        <dbReference type="Proteomes" id="UP000422572"/>
    </source>
</evidence>
<keyword evidence="1" id="KW-0472">Membrane</keyword>
<keyword evidence="1" id="KW-1133">Transmembrane helix</keyword>
<dbReference type="EMBL" id="CP034279">
    <property type="protein sequence ID" value="QGV78328.1"/>
    <property type="molecule type" value="Genomic_DNA"/>
</dbReference>
<sequence>MGGLLTELGKRLAERWMTLLVLPGALFLAAAFAARTLGHAHALDVGLLVREAQAWRPAPGAGAGTRLAVLLLVVALLAGAVGLVAQMLGSLVERLWYAADWESWPRPVRALARWRVARRRRRRADAVAAYEGERRRAGELLAAGAPGSRVDLRPARLAVARVSPEEPHRPTWSGDRMHAVALRLDRDLDLDLATVWPALWQLLPDAPRQQLETARDALDRATTLAAWAVLYAALAVWWWPALPVAAATYVTARLRIRGGAESYAALVEATVHVYAAELAERLHIPVTGLLGRRTGWEITCVLQGNRHLIDLTAHQPQ</sequence>
<gene>
    <name evidence="2" type="ORF">EIZ62_08820</name>
</gene>
<dbReference type="AlphaFoldDB" id="A0A6I6FLB2"/>
<evidence type="ECO:0000313" key="2">
    <source>
        <dbReference type="EMBL" id="QGV78328.1"/>
    </source>
</evidence>
<keyword evidence="3" id="KW-1185">Reference proteome</keyword>
<dbReference type="RefSeq" id="WP_156692130.1">
    <property type="nucleotide sequence ID" value="NZ_CP034279.1"/>
</dbReference>
<evidence type="ECO:0000256" key="1">
    <source>
        <dbReference type="SAM" id="Phobius"/>
    </source>
</evidence>
<accession>A0A6I6FLB2</accession>
<name>A0A6I6FLB2_9ACTN</name>